<gene>
    <name evidence="2" type="ORF">MGYG_08644</name>
</gene>
<dbReference type="eggNOG" id="ENOG502S729">
    <property type="taxonomic scope" value="Eukaryota"/>
</dbReference>
<feature type="region of interest" description="Disordered" evidence="1">
    <location>
        <begin position="280"/>
        <end position="322"/>
    </location>
</feature>
<dbReference type="PANTHER" id="PTHR21521">
    <property type="entry name" value="AMUN, ISOFORM A"/>
    <property type="match status" value="1"/>
</dbReference>
<accession>E4V6K3</accession>
<dbReference type="HOGENOM" id="CLU_048127_2_1_1"/>
<evidence type="ECO:0008006" key="4">
    <source>
        <dbReference type="Google" id="ProtNLM"/>
    </source>
</evidence>
<proteinExistence type="predicted"/>
<keyword evidence="3" id="KW-1185">Reference proteome</keyword>
<dbReference type="OMA" id="WKLKHGS"/>
<feature type="region of interest" description="Disordered" evidence="1">
    <location>
        <begin position="86"/>
        <end position="105"/>
    </location>
</feature>
<protein>
    <recommendedName>
        <fullName evidence="4">ADA HAT complex component 1</fullName>
    </recommendedName>
</protein>
<name>E4V6K3_ARTGP</name>
<dbReference type="OrthoDB" id="8249012at2759"/>
<reference evidence="3" key="1">
    <citation type="journal article" date="2012" name="MBio">
        <title>Comparative genome analysis of Trichophyton rubrum and related dermatophytes reveals candidate genes involved in infection.</title>
        <authorList>
            <person name="Martinez D.A."/>
            <person name="Oliver B.G."/>
            <person name="Graeser Y."/>
            <person name="Goldberg J.M."/>
            <person name="Li W."/>
            <person name="Martinez-Rossi N.M."/>
            <person name="Monod M."/>
            <person name="Shelest E."/>
            <person name="Barton R.C."/>
            <person name="Birch E."/>
            <person name="Brakhage A.A."/>
            <person name="Chen Z."/>
            <person name="Gurr S.J."/>
            <person name="Heiman D."/>
            <person name="Heitman J."/>
            <person name="Kosti I."/>
            <person name="Rossi A."/>
            <person name="Saif S."/>
            <person name="Samalova M."/>
            <person name="Saunders C.W."/>
            <person name="Shea T."/>
            <person name="Summerbell R.C."/>
            <person name="Xu J."/>
            <person name="Young S."/>
            <person name="Zeng Q."/>
            <person name="Birren B.W."/>
            <person name="Cuomo C.A."/>
            <person name="White T.C."/>
        </authorList>
    </citation>
    <scope>NUCLEOTIDE SEQUENCE [LARGE SCALE GENOMIC DNA]</scope>
    <source>
        <strain evidence="3">ATCC MYA-4604 / CBS 118893</strain>
    </source>
</reference>
<dbReference type="InParanoid" id="E4V6K3"/>
<feature type="compositionally biased region" description="Basic residues" evidence="1">
    <location>
        <begin position="313"/>
        <end position="322"/>
    </location>
</feature>
<sequence length="322" mass="36378">MTSLSAGEISLPALSELLSGYDGALVRVYRDKLAAKAGKAAKTSSKASIPREKEEEIEDRVKQFVELDSWRYTSLPAILRERAVGSEDVEKKTNKKKKHGEEKSAHGFVKKDEMVQLMDWKLKHGSFRPALMSLVRSNAEAQVESISKEAFSSLAEDSQAGVFPEAAMQSLCKSFRGVGPATASLILSLAPEASTPFFSDELYYWLCMDLYSRDKQIPKHKLPKLKYNNKEYQDLWDAFTKLRRRIEQLSEESETKQTFSVQDIEKIAFVIGHLEPTAVGVNSNETSKSTPDPKPLSEDVDIDVEPKKEQGRRTRKRRRMDI</sequence>
<dbReference type="RefSeq" id="XP_003169096.1">
    <property type="nucleotide sequence ID" value="XM_003169048.1"/>
</dbReference>
<dbReference type="Proteomes" id="UP000002669">
    <property type="component" value="Unassembled WGS sequence"/>
</dbReference>
<dbReference type="GeneID" id="10024358"/>
<evidence type="ECO:0000256" key="1">
    <source>
        <dbReference type="SAM" id="MobiDB-lite"/>
    </source>
</evidence>
<dbReference type="PANTHER" id="PTHR21521:SF0">
    <property type="entry name" value="AMUN, ISOFORM A"/>
    <property type="match status" value="1"/>
</dbReference>
<dbReference type="STRING" id="535722.E4V6K3"/>
<dbReference type="AlphaFoldDB" id="E4V6K3"/>
<dbReference type="VEuPathDB" id="FungiDB:MGYG_08644"/>
<evidence type="ECO:0000313" key="2">
    <source>
        <dbReference type="EMBL" id="EFQ96719.1"/>
    </source>
</evidence>
<evidence type="ECO:0000313" key="3">
    <source>
        <dbReference type="Proteomes" id="UP000002669"/>
    </source>
</evidence>
<organism evidence="3">
    <name type="scientific">Arthroderma gypseum (strain ATCC MYA-4604 / CBS 118893)</name>
    <name type="common">Microsporum gypseum</name>
    <dbReference type="NCBI Taxonomy" id="535722"/>
    <lineage>
        <taxon>Eukaryota</taxon>
        <taxon>Fungi</taxon>
        <taxon>Dikarya</taxon>
        <taxon>Ascomycota</taxon>
        <taxon>Pezizomycotina</taxon>
        <taxon>Eurotiomycetes</taxon>
        <taxon>Eurotiomycetidae</taxon>
        <taxon>Onygenales</taxon>
        <taxon>Arthrodermataceae</taxon>
        <taxon>Nannizzia</taxon>
    </lineage>
</organism>
<dbReference type="EMBL" id="DS989831">
    <property type="protein sequence ID" value="EFQ96719.1"/>
    <property type="molecule type" value="Genomic_DNA"/>
</dbReference>
<feature type="compositionally biased region" description="Polar residues" evidence="1">
    <location>
        <begin position="280"/>
        <end position="290"/>
    </location>
</feature>